<dbReference type="SUPFAM" id="SSF56281">
    <property type="entry name" value="Metallo-hydrolase/oxidoreductase"/>
    <property type="match status" value="1"/>
</dbReference>
<protein>
    <submittedName>
        <fullName evidence="2">ComEC/Rec2 family competence protein</fullName>
    </submittedName>
</protein>
<dbReference type="SMART" id="SM00849">
    <property type="entry name" value="Lactamase_B"/>
    <property type="match status" value="1"/>
</dbReference>
<dbReference type="Proteomes" id="UP001243623">
    <property type="component" value="Chromosome"/>
</dbReference>
<evidence type="ECO:0000313" key="2">
    <source>
        <dbReference type="EMBL" id="WIW71497.1"/>
    </source>
</evidence>
<name>A0A9Y2AKA4_9FIRM</name>
<dbReference type="Gene3D" id="3.60.15.10">
    <property type="entry name" value="Ribonuclease Z/Hydroxyacylglutathione hydrolase-like"/>
    <property type="match status" value="1"/>
</dbReference>
<feature type="domain" description="Metallo-beta-lactamase" evidence="1">
    <location>
        <begin position="46"/>
        <end position="244"/>
    </location>
</feature>
<dbReference type="PANTHER" id="PTHR30619">
    <property type="entry name" value="DNA INTERNALIZATION/COMPETENCE PROTEIN COMEC/REC2"/>
    <property type="match status" value="1"/>
</dbReference>
<dbReference type="CDD" id="cd07731">
    <property type="entry name" value="ComA-like_MBL-fold"/>
    <property type="match status" value="1"/>
</dbReference>
<sequence length="292" mass="32335">MKVLRNLIAIGLVFLVILSSGCSIKSTNENVPSSSNLTVKMLDVGQGDAFLIKTSQQVILLDTGDIDARDLLVNKLKAEGITKIDKLIITHPHADHLGGAMGVLMNFDVKSVYDNGQITTTSTYRKYIKKVTDSKIPYKQLLAGEHLEFGDGIKFIVYSPTKRMIDTEEDLNNNSIVGKLKYGDFSILFTGDSESAIEKELLNKYKDELKSTILKSPHHGSKTSSNNAYLKAISPECVLISVGAGNDYKHPHETTLNKYKKLNFKIYRTDFDGTVTITSDGHGYNVLKEKVQ</sequence>
<dbReference type="Pfam" id="PF00753">
    <property type="entry name" value="Lactamase_B"/>
    <property type="match status" value="1"/>
</dbReference>
<dbReference type="InterPro" id="IPR001279">
    <property type="entry name" value="Metallo-B-lactamas"/>
</dbReference>
<dbReference type="PROSITE" id="PS51257">
    <property type="entry name" value="PROKAR_LIPOPROTEIN"/>
    <property type="match status" value="1"/>
</dbReference>
<dbReference type="InterPro" id="IPR052159">
    <property type="entry name" value="Competence_DNA_uptake"/>
</dbReference>
<accession>A0A9Y2AKA4</accession>
<dbReference type="PANTHER" id="PTHR30619:SF1">
    <property type="entry name" value="RECOMBINATION PROTEIN 2"/>
    <property type="match status" value="1"/>
</dbReference>
<dbReference type="KEGG" id="sgbi:P3F81_04100"/>
<reference evidence="2" key="1">
    <citation type="submission" date="2023-03" db="EMBL/GenBank/DDBJ databases">
        <title>Selenobaculum gbiensis gen. nov. sp. nov., a new bacterium isolated from the gut microbiota of IBD patient.</title>
        <authorList>
            <person name="Yeo S."/>
            <person name="Park H."/>
            <person name="Huh C.S."/>
        </authorList>
    </citation>
    <scope>NUCLEOTIDE SEQUENCE</scope>
    <source>
        <strain evidence="2">ICN-92133</strain>
    </source>
</reference>
<dbReference type="InterPro" id="IPR036866">
    <property type="entry name" value="RibonucZ/Hydroxyglut_hydro"/>
</dbReference>
<dbReference type="EMBL" id="CP120678">
    <property type="protein sequence ID" value="WIW71497.1"/>
    <property type="molecule type" value="Genomic_DNA"/>
</dbReference>
<evidence type="ECO:0000259" key="1">
    <source>
        <dbReference type="SMART" id="SM00849"/>
    </source>
</evidence>
<evidence type="ECO:0000313" key="3">
    <source>
        <dbReference type="Proteomes" id="UP001243623"/>
    </source>
</evidence>
<dbReference type="RefSeq" id="WP_147667778.1">
    <property type="nucleotide sequence ID" value="NZ_CP120678.1"/>
</dbReference>
<proteinExistence type="predicted"/>
<dbReference type="InterPro" id="IPR035681">
    <property type="entry name" value="ComA-like_MBL"/>
</dbReference>
<organism evidence="2 3">
    <name type="scientific">Selenobaculum gibii</name>
    <dbReference type="NCBI Taxonomy" id="3054208"/>
    <lineage>
        <taxon>Bacteria</taxon>
        <taxon>Bacillati</taxon>
        <taxon>Bacillota</taxon>
        <taxon>Negativicutes</taxon>
        <taxon>Selenomonadales</taxon>
        <taxon>Selenomonadaceae</taxon>
        <taxon>Selenobaculum</taxon>
    </lineage>
</organism>
<keyword evidence="3" id="KW-1185">Reference proteome</keyword>
<gene>
    <name evidence="2" type="ORF">P3F81_04100</name>
</gene>
<dbReference type="AlphaFoldDB" id="A0A9Y2AKA4"/>